<accession>A0ABR9AEN5</accession>
<comment type="caution">
    <text evidence="2">The sequence shown here is derived from an EMBL/GenBank/DDBJ whole genome shotgun (WGS) entry which is preliminary data.</text>
</comment>
<name>A0ABR9AEN5_9BACT</name>
<dbReference type="EMBL" id="JACYTQ010000001">
    <property type="protein sequence ID" value="MBD8487244.1"/>
    <property type="molecule type" value="Genomic_DNA"/>
</dbReference>
<organism evidence="2 3">
    <name type="scientific">Echinicola arenosa</name>
    <dbReference type="NCBI Taxonomy" id="2774144"/>
    <lineage>
        <taxon>Bacteria</taxon>
        <taxon>Pseudomonadati</taxon>
        <taxon>Bacteroidota</taxon>
        <taxon>Cytophagia</taxon>
        <taxon>Cytophagales</taxon>
        <taxon>Cyclobacteriaceae</taxon>
        <taxon>Echinicola</taxon>
    </lineage>
</organism>
<dbReference type="PROSITE" id="PS51257">
    <property type="entry name" value="PROKAR_LIPOPROTEIN"/>
    <property type="match status" value="1"/>
</dbReference>
<dbReference type="Pfam" id="PF10988">
    <property type="entry name" value="DUF2807"/>
    <property type="match status" value="1"/>
</dbReference>
<feature type="domain" description="Putative auto-transporter adhesin head GIN" evidence="1">
    <location>
        <begin position="41"/>
        <end position="205"/>
    </location>
</feature>
<dbReference type="RefSeq" id="WP_192007026.1">
    <property type="nucleotide sequence ID" value="NZ_JACYTQ010000001.1"/>
</dbReference>
<evidence type="ECO:0000313" key="3">
    <source>
        <dbReference type="Proteomes" id="UP000647133"/>
    </source>
</evidence>
<sequence>MKFNIVFSIIVSVFLFSCHENRLCIKGDGVIREYELTNLEEFDKVELTGPIDLKIIQSTTPSVTILAEQALMDVMEYRVKNDELQVGFERKINCLNNTKPVTVVVAAPDLVEIQIDGNSEITCEGTIDFNELTIISYGKSEVELEGSVDHQTFIVEGKMEVSNFNLLSKTTYIDVNGSGEFDIACSEVLDIDVNGKAEVNYIGQPSISQDVNGSLELKSVNR</sequence>
<reference evidence="2 3" key="1">
    <citation type="submission" date="2020-09" db="EMBL/GenBank/DDBJ databases">
        <title>Echinicola sp. CAU 1574 isolated from sand of Sido Beach.</title>
        <authorList>
            <person name="Kim W."/>
        </authorList>
    </citation>
    <scope>NUCLEOTIDE SEQUENCE [LARGE SCALE GENOMIC DNA]</scope>
    <source>
        <strain evidence="2 3">CAU 1574</strain>
    </source>
</reference>
<evidence type="ECO:0000313" key="2">
    <source>
        <dbReference type="EMBL" id="MBD8487244.1"/>
    </source>
</evidence>
<proteinExistence type="predicted"/>
<evidence type="ECO:0000259" key="1">
    <source>
        <dbReference type="Pfam" id="PF10988"/>
    </source>
</evidence>
<dbReference type="Proteomes" id="UP000647133">
    <property type="component" value="Unassembled WGS sequence"/>
</dbReference>
<gene>
    <name evidence="2" type="ORF">IFO69_00650</name>
</gene>
<protein>
    <submittedName>
        <fullName evidence="2">DUF2807 domain-containing protein</fullName>
    </submittedName>
</protein>
<keyword evidence="3" id="KW-1185">Reference proteome</keyword>
<dbReference type="InterPro" id="IPR021255">
    <property type="entry name" value="DUF2807"/>
</dbReference>
<dbReference type="Gene3D" id="2.160.20.120">
    <property type="match status" value="1"/>
</dbReference>